<sequence>MPDLPEPAAAVRVEPLDAADAPTALALLEADETARGASLVDEAEHARLARLAGGGGTTTGWTPFVAHDADDEEVGYAGLLVAGAGHDTDAGSGSGGEAAGDAAALGTADDPGAVLQALLEALADAADAAGAARTQVWVRLAGEGEFAAAERAGFRVVRRLGVLGRELGDDLAVVAPREGWTIRASRPGADDEAVVAVLAAAYEGTDEAGWDLARLRERQAYDWFRPEDLLVAEDADGRLGGLHWLKRRSATQGEVYNLAVAPHAQGAGLGPALLTAGLAHLRGIGQDEVLLWVDRANDRAVRLYERNGFATRWDDVAFARTTGA</sequence>
<comment type="caution">
    <text evidence="2">The sequence shown here is derived from an EMBL/GenBank/DDBJ whole genome shotgun (WGS) entry which is preliminary data.</text>
</comment>
<dbReference type="PANTHER" id="PTHR43617:SF31">
    <property type="entry name" value="MYCOTHIOL ACETYLTRANSFERASE"/>
    <property type="match status" value="1"/>
</dbReference>
<dbReference type="SUPFAM" id="SSF55729">
    <property type="entry name" value="Acyl-CoA N-acyltransferases (Nat)"/>
    <property type="match status" value="2"/>
</dbReference>
<dbReference type="Gene3D" id="3.40.630.30">
    <property type="match status" value="1"/>
</dbReference>
<keyword evidence="3" id="KW-1185">Reference proteome</keyword>
<dbReference type="GO" id="GO:0008999">
    <property type="term" value="F:protein-N-terminal-alanine acetyltransferase activity"/>
    <property type="evidence" value="ECO:0007669"/>
    <property type="project" value="TreeGrafter"/>
</dbReference>
<evidence type="ECO:0000313" key="3">
    <source>
        <dbReference type="Proteomes" id="UP000650511"/>
    </source>
</evidence>
<organism evidence="2 3">
    <name type="scientific">Egicoccus halophilus</name>
    <dbReference type="NCBI Taxonomy" id="1670830"/>
    <lineage>
        <taxon>Bacteria</taxon>
        <taxon>Bacillati</taxon>
        <taxon>Actinomycetota</taxon>
        <taxon>Nitriliruptoria</taxon>
        <taxon>Egicoccales</taxon>
        <taxon>Egicoccaceae</taxon>
        <taxon>Egicoccus</taxon>
    </lineage>
</organism>
<gene>
    <name evidence="2" type="ORF">GCM10011354_24870</name>
</gene>
<dbReference type="Pfam" id="PF00583">
    <property type="entry name" value="Acetyltransf_1"/>
    <property type="match status" value="1"/>
</dbReference>
<dbReference type="InterPro" id="IPR050276">
    <property type="entry name" value="MshD_Acetyltransferase"/>
</dbReference>
<protein>
    <recommendedName>
        <fullName evidence="1">N-acetyltransferase domain-containing protein</fullName>
    </recommendedName>
</protein>
<evidence type="ECO:0000259" key="1">
    <source>
        <dbReference type="PROSITE" id="PS51186"/>
    </source>
</evidence>
<dbReference type="CDD" id="cd04301">
    <property type="entry name" value="NAT_SF"/>
    <property type="match status" value="1"/>
</dbReference>
<dbReference type="EMBL" id="BMHA01000009">
    <property type="protein sequence ID" value="GGI07594.1"/>
    <property type="molecule type" value="Genomic_DNA"/>
</dbReference>
<dbReference type="PANTHER" id="PTHR43617">
    <property type="entry name" value="L-AMINO ACID N-ACETYLTRANSFERASE"/>
    <property type="match status" value="1"/>
</dbReference>
<dbReference type="GO" id="GO:0035447">
    <property type="term" value="F:mycothiol synthase activity"/>
    <property type="evidence" value="ECO:0007669"/>
    <property type="project" value="TreeGrafter"/>
</dbReference>
<dbReference type="GO" id="GO:0010125">
    <property type="term" value="P:mycothiol biosynthetic process"/>
    <property type="evidence" value="ECO:0007669"/>
    <property type="project" value="TreeGrafter"/>
</dbReference>
<reference evidence="2" key="2">
    <citation type="submission" date="2020-09" db="EMBL/GenBank/DDBJ databases">
        <authorList>
            <person name="Sun Q."/>
            <person name="Zhou Y."/>
        </authorList>
    </citation>
    <scope>NUCLEOTIDE SEQUENCE</scope>
    <source>
        <strain evidence="2">CGMCC 1.14988</strain>
    </source>
</reference>
<dbReference type="InterPro" id="IPR000182">
    <property type="entry name" value="GNAT_dom"/>
</dbReference>
<proteinExistence type="predicted"/>
<dbReference type="InterPro" id="IPR016181">
    <property type="entry name" value="Acyl_CoA_acyltransferase"/>
</dbReference>
<dbReference type="AlphaFoldDB" id="A0A8J3EV83"/>
<feature type="domain" description="N-acetyltransferase" evidence="1">
    <location>
        <begin position="180"/>
        <end position="324"/>
    </location>
</feature>
<reference evidence="2" key="1">
    <citation type="journal article" date="2014" name="Int. J. Syst. Evol. Microbiol.">
        <title>Complete genome sequence of Corynebacterium casei LMG S-19264T (=DSM 44701T), isolated from a smear-ripened cheese.</title>
        <authorList>
            <consortium name="US DOE Joint Genome Institute (JGI-PGF)"/>
            <person name="Walter F."/>
            <person name="Albersmeier A."/>
            <person name="Kalinowski J."/>
            <person name="Ruckert C."/>
        </authorList>
    </citation>
    <scope>NUCLEOTIDE SEQUENCE</scope>
    <source>
        <strain evidence="2">CGMCC 1.14988</strain>
    </source>
</reference>
<dbReference type="OrthoDB" id="3208058at2"/>
<dbReference type="PROSITE" id="PS51186">
    <property type="entry name" value="GNAT"/>
    <property type="match status" value="1"/>
</dbReference>
<evidence type="ECO:0000313" key="2">
    <source>
        <dbReference type="EMBL" id="GGI07594.1"/>
    </source>
</evidence>
<name>A0A8J3EV83_9ACTN</name>
<dbReference type="Proteomes" id="UP000650511">
    <property type="component" value="Unassembled WGS sequence"/>
</dbReference>
<accession>A0A8J3EV83</accession>
<dbReference type="RefSeq" id="WP_130648032.1">
    <property type="nucleotide sequence ID" value="NZ_BMHA01000009.1"/>
</dbReference>